<dbReference type="RefSeq" id="WP_209685748.1">
    <property type="nucleotide sequence ID" value="NZ_JAGGLU010000001.1"/>
</dbReference>
<evidence type="ECO:0000313" key="1">
    <source>
        <dbReference type="EMBL" id="MBP2057172.1"/>
    </source>
</evidence>
<organism evidence="1 2">
    <name type="scientific">Lactobacillus colini</name>
    <dbReference type="NCBI Taxonomy" id="1819254"/>
    <lineage>
        <taxon>Bacteria</taxon>
        <taxon>Bacillati</taxon>
        <taxon>Bacillota</taxon>
        <taxon>Bacilli</taxon>
        <taxon>Lactobacillales</taxon>
        <taxon>Lactobacillaceae</taxon>
        <taxon>Lactobacillus</taxon>
    </lineage>
</organism>
<proteinExistence type="predicted"/>
<protein>
    <submittedName>
        <fullName evidence="1">RNase H-like HicB family nuclease</fullName>
    </submittedName>
</protein>
<sequence>MLLYFAKFHKNVDNQYEVSFPDLEPYAATFGYTLEEAIQSAHDSLAGYLLTQEDFNEEVLAPTEDPDKFKITAPDFLVPVQVDLKLEREKEQNKLVKKL</sequence>
<dbReference type="Gene3D" id="3.30.160.250">
    <property type="match status" value="1"/>
</dbReference>
<name>A0ABS4MBW1_9LACO</name>
<evidence type="ECO:0000313" key="2">
    <source>
        <dbReference type="Proteomes" id="UP001519292"/>
    </source>
</evidence>
<reference evidence="1 2" key="1">
    <citation type="submission" date="2021-03" db="EMBL/GenBank/DDBJ databases">
        <title>Genomic Encyclopedia of Type Strains, Phase IV (KMG-IV): sequencing the most valuable type-strain genomes for metagenomic binning, comparative biology and taxonomic classification.</title>
        <authorList>
            <person name="Goeker M."/>
        </authorList>
    </citation>
    <scope>NUCLEOTIDE SEQUENCE [LARGE SCALE GENOMIC DNA]</scope>
    <source>
        <strain evidence="1 2">DSM 101872</strain>
    </source>
</reference>
<dbReference type="EMBL" id="JAGGLU010000001">
    <property type="protein sequence ID" value="MBP2057172.1"/>
    <property type="molecule type" value="Genomic_DNA"/>
</dbReference>
<dbReference type="SUPFAM" id="SSF143100">
    <property type="entry name" value="TTHA1013/TTHA0281-like"/>
    <property type="match status" value="1"/>
</dbReference>
<accession>A0ABS4MBW1</accession>
<keyword evidence="2" id="KW-1185">Reference proteome</keyword>
<comment type="caution">
    <text evidence="1">The sequence shown here is derived from an EMBL/GenBank/DDBJ whole genome shotgun (WGS) entry which is preliminary data.</text>
</comment>
<dbReference type="Proteomes" id="UP001519292">
    <property type="component" value="Unassembled WGS sequence"/>
</dbReference>
<gene>
    <name evidence="1" type="ORF">J2Z60_000334</name>
</gene>
<dbReference type="InterPro" id="IPR035069">
    <property type="entry name" value="TTHA1013/TTHA0281-like"/>
</dbReference>